<sequence>MAQPETRSELNALRNIASAVSSNLDLDSLLNSIVSSVAANTEWDLCWITALDAANGTAEVIAREDKLTWSDASRLRVWPIAEIPIRDALHSLEPIIIDDAQNSEYRLYAEDARERGYRSGALLPLREMHPHGAPLQLSVQSRAPGPISGEAVEFLETVADLASIALVNARKVAEDRRNIARLTNSVSATSKLVDAVQRGDSLEELLESVADSYDASIILSDDSGAVVHVCAPASAAIARAESVAVHPTRHDHDAGHPAPSAEIGLQDHAGETYGTVTARSFTLGQWPRHAIRVHVVRDSNEHGVERALDLLASVGAQLAVSRSLMLAHDLEELSDEIIAELVACEDEPVVLRVRLTKLGVSTAGGERLVKILPAAGQDASRLIDSLPLLEPRWRSEHSGLVSGGWVGDGLALIARPAATTDDVKARVTALLDSARIDRDAVAVLISSPGVLPRDGKRMWDECGQLASLFGAGGATAYEEYGTLGFLLGAGADGRAATFIDDTIGPLLEYDEASGSDLVHTVEVLLSSTGKLQAVARELHIHVSTLRYRLDRAAGLLGMDLEDPDARFALLLACRLRRLFGER</sequence>
<proteinExistence type="predicted"/>
<dbReference type="InterPro" id="IPR051448">
    <property type="entry name" value="CdaR-like_regulators"/>
</dbReference>
<evidence type="ECO:0000259" key="1">
    <source>
        <dbReference type="SMART" id="SM00065"/>
    </source>
</evidence>
<dbReference type="Pfam" id="PF13185">
    <property type="entry name" value="GAF_2"/>
    <property type="match status" value="1"/>
</dbReference>
<dbReference type="OrthoDB" id="3190266at2"/>
<keyword evidence="3" id="KW-1185">Reference proteome</keyword>
<dbReference type="Gene3D" id="3.30.450.40">
    <property type="match status" value="1"/>
</dbReference>
<dbReference type="InterPro" id="IPR042070">
    <property type="entry name" value="PucR_C-HTH_sf"/>
</dbReference>
<feature type="domain" description="GAF" evidence="1">
    <location>
        <begin position="25"/>
        <end position="176"/>
    </location>
</feature>
<evidence type="ECO:0000313" key="2">
    <source>
        <dbReference type="EMBL" id="QBI20555.1"/>
    </source>
</evidence>
<dbReference type="Pfam" id="PF13556">
    <property type="entry name" value="HTH_30"/>
    <property type="match status" value="1"/>
</dbReference>
<protein>
    <recommendedName>
        <fullName evidence="1">GAF domain-containing protein</fullName>
    </recommendedName>
</protein>
<accession>A0A411YGV9</accession>
<name>A0A411YGV9_9ACTN</name>
<dbReference type="SMART" id="SM00065">
    <property type="entry name" value="GAF"/>
    <property type="match status" value="1"/>
</dbReference>
<organism evidence="2 3">
    <name type="scientific">Egibacter rhizosphaerae</name>
    <dbReference type="NCBI Taxonomy" id="1670831"/>
    <lineage>
        <taxon>Bacteria</taxon>
        <taxon>Bacillati</taxon>
        <taxon>Actinomycetota</taxon>
        <taxon>Nitriliruptoria</taxon>
        <taxon>Egibacterales</taxon>
        <taxon>Egibacteraceae</taxon>
        <taxon>Egibacter</taxon>
    </lineage>
</organism>
<gene>
    <name evidence="2" type="ORF">ER308_13950</name>
</gene>
<dbReference type="EMBL" id="CP036402">
    <property type="protein sequence ID" value="QBI20555.1"/>
    <property type="molecule type" value="Genomic_DNA"/>
</dbReference>
<dbReference type="InterPro" id="IPR029016">
    <property type="entry name" value="GAF-like_dom_sf"/>
</dbReference>
<dbReference type="RefSeq" id="WP_131155550.1">
    <property type="nucleotide sequence ID" value="NZ_CP036402.1"/>
</dbReference>
<dbReference type="Proteomes" id="UP000291469">
    <property type="component" value="Chromosome"/>
</dbReference>
<dbReference type="KEGG" id="erz:ER308_13950"/>
<dbReference type="PANTHER" id="PTHR33744">
    <property type="entry name" value="CARBOHYDRATE DIACID REGULATOR"/>
    <property type="match status" value="1"/>
</dbReference>
<reference evidence="2 3" key="1">
    <citation type="submission" date="2019-01" db="EMBL/GenBank/DDBJ databases">
        <title>Egibacter rhizosphaerae EGI 80759T.</title>
        <authorList>
            <person name="Chen D.-D."/>
            <person name="Tian Y."/>
            <person name="Jiao J.-Y."/>
            <person name="Zhang X.-T."/>
            <person name="Zhang Y.-G."/>
            <person name="Zhang Y."/>
            <person name="Xiao M."/>
            <person name="Shu W.-S."/>
            <person name="Li W.-J."/>
        </authorList>
    </citation>
    <scope>NUCLEOTIDE SEQUENCE [LARGE SCALE GENOMIC DNA]</scope>
    <source>
        <strain evidence="2 3">EGI 80759</strain>
    </source>
</reference>
<dbReference type="Gene3D" id="1.10.10.2840">
    <property type="entry name" value="PucR C-terminal helix-turn-helix domain"/>
    <property type="match status" value="1"/>
</dbReference>
<dbReference type="InterPro" id="IPR025736">
    <property type="entry name" value="PucR_C-HTH_dom"/>
</dbReference>
<dbReference type="AlphaFoldDB" id="A0A411YGV9"/>
<dbReference type="InterPro" id="IPR003018">
    <property type="entry name" value="GAF"/>
</dbReference>
<evidence type="ECO:0000313" key="3">
    <source>
        <dbReference type="Proteomes" id="UP000291469"/>
    </source>
</evidence>
<dbReference type="SUPFAM" id="SSF55781">
    <property type="entry name" value="GAF domain-like"/>
    <property type="match status" value="1"/>
</dbReference>
<dbReference type="PANTHER" id="PTHR33744:SF7">
    <property type="entry name" value="PUCR FAMILY TRANSCRIPTIONAL REGULATOR"/>
    <property type="match status" value="1"/>
</dbReference>